<evidence type="ECO:0000256" key="10">
    <source>
        <dbReference type="ARBA" id="ARBA00022692"/>
    </source>
</evidence>
<evidence type="ECO:0000256" key="1">
    <source>
        <dbReference type="ARBA" id="ARBA00004050"/>
    </source>
</evidence>
<evidence type="ECO:0000256" key="15">
    <source>
        <dbReference type="ARBA" id="ARBA00023136"/>
    </source>
</evidence>
<dbReference type="GO" id="GO:0017004">
    <property type="term" value="P:cytochrome complex assembly"/>
    <property type="evidence" value="ECO:0007669"/>
    <property type="project" value="TreeGrafter"/>
</dbReference>
<dbReference type="UniPathway" id="UPA00223"/>
<dbReference type="CDD" id="cd03494">
    <property type="entry name" value="SQR_TypeC_SdhD"/>
    <property type="match status" value="1"/>
</dbReference>
<evidence type="ECO:0000256" key="13">
    <source>
        <dbReference type="ARBA" id="ARBA00022989"/>
    </source>
</evidence>
<feature type="transmembrane region" description="Helical" evidence="18">
    <location>
        <begin position="21"/>
        <end position="44"/>
    </location>
</feature>
<dbReference type="PANTHER" id="PTHR38689:SF1">
    <property type="entry name" value="SUCCINATE DEHYDROGENASE HYDROPHOBIC MEMBRANE ANCHOR SUBUNIT"/>
    <property type="match status" value="1"/>
</dbReference>
<comment type="cofactor">
    <cofactor evidence="17">
        <name>heme</name>
        <dbReference type="ChEBI" id="CHEBI:30413"/>
    </cofactor>
    <text evidence="17">The heme is bound between the two transmembrane subunits.</text>
</comment>
<organism evidence="19 20">
    <name type="scientific">Hydrogenophilus thermoluteolus</name>
    <name type="common">Pseudomonas hydrogenothermophila</name>
    <dbReference type="NCBI Taxonomy" id="297"/>
    <lineage>
        <taxon>Bacteria</taxon>
        <taxon>Pseudomonadati</taxon>
        <taxon>Pseudomonadota</taxon>
        <taxon>Hydrogenophilia</taxon>
        <taxon>Hydrogenophilales</taxon>
        <taxon>Hydrogenophilaceae</taxon>
        <taxon>Hydrogenophilus</taxon>
    </lineage>
</organism>
<evidence type="ECO:0000256" key="16">
    <source>
        <dbReference type="PIRSR" id="PIRSR000169-1"/>
    </source>
</evidence>
<evidence type="ECO:0000256" key="7">
    <source>
        <dbReference type="ARBA" id="ARBA00022519"/>
    </source>
</evidence>
<dbReference type="OrthoDB" id="5612767at2"/>
<comment type="pathway">
    <text evidence="3">Carbohydrate metabolism; tricarboxylic acid cycle.</text>
</comment>
<evidence type="ECO:0000256" key="12">
    <source>
        <dbReference type="ARBA" id="ARBA00022982"/>
    </source>
</evidence>
<comment type="subcellular location">
    <subcellularLocation>
        <location evidence="2">Cell inner membrane</location>
        <topology evidence="2">Multi-pass membrane protein</topology>
    </subcellularLocation>
</comment>
<dbReference type="Gene3D" id="1.20.1300.10">
    <property type="entry name" value="Fumarate reductase/succinate dehydrogenase, transmembrane subunit"/>
    <property type="match status" value="1"/>
</dbReference>
<dbReference type="InterPro" id="IPR000701">
    <property type="entry name" value="SuccDH_FuR_B_TM-su"/>
</dbReference>
<dbReference type="PANTHER" id="PTHR38689">
    <property type="entry name" value="SUCCINATE DEHYDROGENASE HYDROPHOBIC MEMBRANE ANCHOR SUBUNIT"/>
    <property type="match status" value="1"/>
</dbReference>
<dbReference type="GO" id="GO:0005886">
    <property type="term" value="C:plasma membrane"/>
    <property type="evidence" value="ECO:0007669"/>
    <property type="project" value="UniProtKB-SubCell"/>
</dbReference>
<evidence type="ECO:0000256" key="9">
    <source>
        <dbReference type="ARBA" id="ARBA00022617"/>
    </source>
</evidence>
<dbReference type="GO" id="GO:0046872">
    <property type="term" value="F:metal ion binding"/>
    <property type="evidence" value="ECO:0007669"/>
    <property type="project" value="UniProtKB-KW"/>
</dbReference>
<keyword evidence="12" id="KW-0249">Electron transport</keyword>
<dbReference type="GO" id="GO:0009055">
    <property type="term" value="F:electron transfer activity"/>
    <property type="evidence" value="ECO:0007669"/>
    <property type="project" value="TreeGrafter"/>
</dbReference>
<accession>A0A2Z6DWN4</accession>
<dbReference type="RefSeq" id="WP_119334651.1">
    <property type="nucleotide sequence ID" value="NZ_AP018558.1"/>
</dbReference>
<evidence type="ECO:0000256" key="2">
    <source>
        <dbReference type="ARBA" id="ARBA00004429"/>
    </source>
</evidence>
<dbReference type="SUPFAM" id="SSF81343">
    <property type="entry name" value="Fumarate reductase respiratory complex transmembrane subunits"/>
    <property type="match status" value="1"/>
</dbReference>
<evidence type="ECO:0000256" key="6">
    <source>
        <dbReference type="ARBA" id="ARBA00022475"/>
    </source>
</evidence>
<dbReference type="Pfam" id="PF01127">
    <property type="entry name" value="Sdh_cyt"/>
    <property type="match status" value="1"/>
</dbReference>
<evidence type="ECO:0000256" key="17">
    <source>
        <dbReference type="PIRSR" id="PIRSR000169-2"/>
    </source>
</evidence>
<keyword evidence="7" id="KW-0997">Cell inner membrane</keyword>
<evidence type="ECO:0000256" key="11">
    <source>
        <dbReference type="ARBA" id="ARBA00022723"/>
    </source>
</evidence>
<dbReference type="InterPro" id="IPR034804">
    <property type="entry name" value="SQR/QFR_C/D"/>
</dbReference>
<keyword evidence="11 17" id="KW-0479">Metal-binding</keyword>
<keyword evidence="9 17" id="KW-0349">Heme</keyword>
<dbReference type="InterPro" id="IPR014312">
    <property type="entry name" value="Succ_DH_anchor"/>
</dbReference>
<evidence type="ECO:0000256" key="8">
    <source>
        <dbReference type="ARBA" id="ARBA00022532"/>
    </source>
</evidence>
<dbReference type="GO" id="GO:0020037">
    <property type="term" value="F:heme binding"/>
    <property type="evidence" value="ECO:0007669"/>
    <property type="project" value="InterPro"/>
</dbReference>
<evidence type="ECO:0000256" key="14">
    <source>
        <dbReference type="ARBA" id="ARBA00023004"/>
    </source>
</evidence>
<comment type="function">
    <text evidence="1">Membrane-anchoring subunit of succinate dehydrogenase (SDH).</text>
</comment>
<evidence type="ECO:0000256" key="5">
    <source>
        <dbReference type="ARBA" id="ARBA00022448"/>
    </source>
</evidence>
<feature type="binding site" description="axial binding residue" evidence="17">
    <location>
        <position position="71"/>
    </location>
    <ligand>
        <name>heme</name>
        <dbReference type="ChEBI" id="CHEBI:30413"/>
        <note>ligand shared with second transmembrane subunit</note>
    </ligand>
    <ligandPart>
        <name>Fe</name>
        <dbReference type="ChEBI" id="CHEBI:18248"/>
    </ligandPart>
</feature>
<evidence type="ECO:0000313" key="19">
    <source>
        <dbReference type="EMBL" id="BBD76847.1"/>
    </source>
</evidence>
<dbReference type="Proteomes" id="UP000262004">
    <property type="component" value="Chromosome"/>
</dbReference>
<dbReference type="EMBL" id="AP018558">
    <property type="protein sequence ID" value="BBD76847.1"/>
    <property type="molecule type" value="Genomic_DNA"/>
</dbReference>
<evidence type="ECO:0000256" key="4">
    <source>
        <dbReference type="ARBA" id="ARBA00019425"/>
    </source>
</evidence>
<keyword evidence="6" id="KW-1003">Cell membrane</keyword>
<dbReference type="NCBIfam" id="TIGR02968">
    <property type="entry name" value="succ_dehyd_anc"/>
    <property type="match status" value="1"/>
</dbReference>
<feature type="binding site" evidence="16">
    <location>
        <position position="83"/>
    </location>
    <ligand>
        <name>a ubiquinone</name>
        <dbReference type="ChEBI" id="CHEBI:16389"/>
    </ligand>
</feature>
<keyword evidence="13 18" id="KW-1133">Transmembrane helix</keyword>
<keyword evidence="15 18" id="KW-0472">Membrane</keyword>
<feature type="transmembrane region" description="Helical" evidence="18">
    <location>
        <begin position="87"/>
        <end position="109"/>
    </location>
</feature>
<sequence>MVKRLVVGAHYGIKDWLIQRITAAYMAFYTVIFAFAALTLPAMTYEHWHALFSGRLMQFLTFLFFASLCYHAWIGVRDIWMDYIKPLGIRIALHVATALVLIGYLAWVARVLWRL</sequence>
<proteinExistence type="predicted"/>
<keyword evidence="10 18" id="KW-0812">Transmembrane</keyword>
<dbReference type="GO" id="GO:0006099">
    <property type="term" value="P:tricarboxylic acid cycle"/>
    <property type="evidence" value="ECO:0007669"/>
    <property type="project" value="UniProtKB-UniPathway"/>
</dbReference>
<reference evidence="19 20" key="1">
    <citation type="submission" date="2018-04" db="EMBL/GenBank/DDBJ databases">
        <title>Complete genome sequence of Hydrogenophilus thermoluteolus TH-1.</title>
        <authorList>
            <person name="Arai H."/>
        </authorList>
    </citation>
    <scope>NUCLEOTIDE SEQUENCE [LARGE SCALE GENOMIC DNA]</scope>
    <source>
        <strain evidence="19 20">TH-1</strain>
    </source>
</reference>
<dbReference type="PIRSF" id="PIRSF000169">
    <property type="entry name" value="SDH_D"/>
    <property type="match status" value="1"/>
</dbReference>
<evidence type="ECO:0000313" key="20">
    <source>
        <dbReference type="Proteomes" id="UP000262004"/>
    </source>
</evidence>
<gene>
    <name evidence="19" type="primary">sdhD</name>
    <name evidence="19" type="ORF">HPTL_0579</name>
</gene>
<keyword evidence="14 17" id="KW-0408">Iron</keyword>
<evidence type="ECO:0000256" key="3">
    <source>
        <dbReference type="ARBA" id="ARBA00005163"/>
    </source>
</evidence>
<protein>
    <recommendedName>
        <fullName evidence="4">Succinate dehydrogenase hydrophobic membrane anchor subunit</fullName>
    </recommendedName>
</protein>
<dbReference type="AlphaFoldDB" id="A0A2Z6DWN4"/>
<evidence type="ECO:0000256" key="18">
    <source>
        <dbReference type="SAM" id="Phobius"/>
    </source>
</evidence>
<keyword evidence="20" id="KW-1185">Reference proteome</keyword>
<keyword evidence="8" id="KW-0816">Tricarboxylic acid cycle</keyword>
<feature type="transmembrane region" description="Helical" evidence="18">
    <location>
        <begin position="56"/>
        <end position="75"/>
    </location>
</feature>
<dbReference type="KEGG" id="htl:HPTL_0579"/>
<name>A0A2Z6DWN4_HYDTE</name>
<keyword evidence="5" id="KW-0813">Transport</keyword>